<dbReference type="Proteomes" id="UP000092321">
    <property type="component" value="Unassembled WGS sequence"/>
</dbReference>
<dbReference type="SUPFAM" id="SSF51730">
    <property type="entry name" value="FAD-linked oxidoreductase"/>
    <property type="match status" value="1"/>
</dbReference>
<organism evidence="10 11">
    <name type="scientific">Hanseniaspora valbyensis NRRL Y-1626</name>
    <dbReference type="NCBI Taxonomy" id="766949"/>
    <lineage>
        <taxon>Eukaryota</taxon>
        <taxon>Fungi</taxon>
        <taxon>Dikarya</taxon>
        <taxon>Ascomycota</taxon>
        <taxon>Saccharomycotina</taxon>
        <taxon>Saccharomycetes</taxon>
        <taxon>Saccharomycodales</taxon>
        <taxon>Saccharomycodaceae</taxon>
        <taxon>Hanseniaspora</taxon>
    </lineage>
</organism>
<keyword evidence="11" id="KW-1185">Reference proteome</keyword>
<reference evidence="11" key="1">
    <citation type="journal article" date="2016" name="Proc. Natl. Acad. Sci. U.S.A.">
        <title>Comparative genomics of biotechnologically important yeasts.</title>
        <authorList>
            <person name="Riley R."/>
            <person name="Haridas S."/>
            <person name="Wolfe K.H."/>
            <person name="Lopes M.R."/>
            <person name="Hittinger C.T."/>
            <person name="Goeker M."/>
            <person name="Salamov A.A."/>
            <person name="Wisecaver J.H."/>
            <person name="Long T.M."/>
            <person name="Calvey C.H."/>
            <person name="Aerts A.L."/>
            <person name="Barry K.W."/>
            <person name="Choi C."/>
            <person name="Clum A."/>
            <person name="Coughlan A.Y."/>
            <person name="Deshpande S."/>
            <person name="Douglass A.P."/>
            <person name="Hanson S.J."/>
            <person name="Klenk H.-P."/>
            <person name="LaButti K.M."/>
            <person name="Lapidus A."/>
            <person name="Lindquist E.A."/>
            <person name="Lipzen A.M."/>
            <person name="Meier-Kolthoff J.P."/>
            <person name="Ohm R.A."/>
            <person name="Otillar R.P."/>
            <person name="Pangilinan J.L."/>
            <person name="Peng Y."/>
            <person name="Rokas A."/>
            <person name="Rosa C.A."/>
            <person name="Scheuner C."/>
            <person name="Sibirny A.A."/>
            <person name="Slot J.C."/>
            <person name="Stielow J.B."/>
            <person name="Sun H."/>
            <person name="Kurtzman C.P."/>
            <person name="Blackwell M."/>
            <person name="Grigoriev I.V."/>
            <person name="Jeffries T.W."/>
        </authorList>
    </citation>
    <scope>NUCLEOTIDE SEQUENCE [LARGE SCALE GENOMIC DNA]</scope>
    <source>
        <strain evidence="11">NRRL Y-1626</strain>
    </source>
</reference>
<dbReference type="GO" id="GO:0004489">
    <property type="term" value="F:methylenetetrahydrofolate reductase [NAD(P)H] activity"/>
    <property type="evidence" value="ECO:0007669"/>
    <property type="project" value="InterPro"/>
</dbReference>
<dbReference type="AlphaFoldDB" id="A0A1B7T8Q4"/>
<dbReference type="UniPathway" id="UPA00193"/>
<dbReference type="GO" id="GO:0035999">
    <property type="term" value="P:tetrahydrofolate interconversion"/>
    <property type="evidence" value="ECO:0007669"/>
    <property type="project" value="UniProtKB-UniPathway"/>
</dbReference>
<comment type="caution">
    <text evidence="10">The sequence shown here is derived from an EMBL/GenBank/DDBJ whole genome shotgun (WGS) entry which is preliminary data.</text>
</comment>
<dbReference type="GO" id="GO:0009086">
    <property type="term" value="P:methionine biosynthetic process"/>
    <property type="evidence" value="ECO:0007669"/>
    <property type="project" value="TreeGrafter"/>
</dbReference>
<dbReference type="CDD" id="cd00537">
    <property type="entry name" value="MTHFR"/>
    <property type="match status" value="1"/>
</dbReference>
<evidence type="ECO:0000256" key="6">
    <source>
        <dbReference type="ARBA" id="ARBA00023002"/>
    </source>
</evidence>
<feature type="region of interest" description="Disordered" evidence="8">
    <location>
        <begin position="333"/>
        <end position="369"/>
    </location>
</feature>
<dbReference type="Pfam" id="PF21895">
    <property type="entry name" value="MTHFR_C"/>
    <property type="match status" value="1"/>
</dbReference>
<evidence type="ECO:0000313" key="10">
    <source>
        <dbReference type="EMBL" id="OBA25097.1"/>
    </source>
</evidence>
<dbReference type="NCBIfam" id="TIGR00677">
    <property type="entry name" value="fadh2_euk"/>
    <property type="match status" value="1"/>
</dbReference>
<evidence type="ECO:0000256" key="2">
    <source>
        <dbReference type="ARBA" id="ARBA00004777"/>
    </source>
</evidence>
<dbReference type="InterPro" id="IPR003171">
    <property type="entry name" value="Mehydrof_redctse-like"/>
</dbReference>
<evidence type="ECO:0000256" key="8">
    <source>
        <dbReference type="SAM" id="MobiDB-lite"/>
    </source>
</evidence>
<evidence type="ECO:0000313" key="11">
    <source>
        <dbReference type="Proteomes" id="UP000092321"/>
    </source>
</evidence>
<feature type="domain" description="MTHFR SAM-binding regulatory" evidence="9">
    <location>
        <begin position="504"/>
        <end position="767"/>
    </location>
</feature>
<dbReference type="Pfam" id="PF02219">
    <property type="entry name" value="MTHFR"/>
    <property type="match status" value="1"/>
</dbReference>
<keyword evidence="5" id="KW-0274">FAD</keyword>
<dbReference type="InterPro" id="IPR053806">
    <property type="entry name" value="MTHFR_C"/>
</dbReference>
<keyword evidence="6" id="KW-0560">Oxidoreductase</keyword>
<name>A0A1B7T8Q4_9ASCO</name>
<accession>A0A1B7T8Q4</accession>
<dbReference type="InterPro" id="IPR029041">
    <property type="entry name" value="FAD-linked_oxidoreductase-like"/>
</dbReference>
<evidence type="ECO:0000256" key="5">
    <source>
        <dbReference type="ARBA" id="ARBA00022827"/>
    </source>
</evidence>
<gene>
    <name evidence="10" type="ORF">HANVADRAFT_54127</name>
</gene>
<dbReference type="InterPro" id="IPR004621">
    <property type="entry name" value="Fadh2_euk"/>
</dbReference>
<dbReference type="EMBL" id="LXPE01000243">
    <property type="protein sequence ID" value="OBA25097.1"/>
    <property type="molecule type" value="Genomic_DNA"/>
</dbReference>
<dbReference type="OrthoDB" id="16284at2759"/>
<dbReference type="PANTHER" id="PTHR45754">
    <property type="entry name" value="METHYLENETETRAHYDROFOLATE REDUCTASE"/>
    <property type="match status" value="1"/>
</dbReference>
<evidence type="ECO:0000256" key="4">
    <source>
        <dbReference type="ARBA" id="ARBA00022630"/>
    </source>
</evidence>
<keyword evidence="4" id="KW-0285">Flavoprotein</keyword>
<protein>
    <submittedName>
        <fullName evidence="10">Methylenetetrahydrofolate reduct</fullName>
    </submittedName>
</protein>
<proteinExistence type="inferred from homology"/>
<dbReference type="PANTHER" id="PTHR45754:SF1">
    <property type="entry name" value="METHYLENETETRAHYDROFOLATE REDUCTASE 1"/>
    <property type="match status" value="1"/>
</dbReference>
<evidence type="ECO:0000256" key="3">
    <source>
        <dbReference type="ARBA" id="ARBA00006743"/>
    </source>
</evidence>
<evidence type="ECO:0000259" key="9">
    <source>
        <dbReference type="Pfam" id="PF21895"/>
    </source>
</evidence>
<feature type="compositionally biased region" description="Acidic residues" evidence="8">
    <location>
        <begin position="334"/>
        <end position="364"/>
    </location>
</feature>
<evidence type="ECO:0000256" key="7">
    <source>
        <dbReference type="RuleBase" id="RU004254"/>
    </source>
</evidence>
<sequence>MSSLLNISDTYFSQHASPPNLNTKTKPSISLEFFPPKTKIGLNNLIKRIERLTIALQPIFITVTYSQLNSAKTLELIKLLTENSNFKNVNICCHLTCTNHSISLIDEALETCKKLGIKNILALRGDPIDIEDTNNNNNNGNIQFKYAVDLVRYIKQKYGDTFCIGVAAYPEGHYNNDYNPVTKNYTSSQNYGQDLIYLKEKLDAGASFIITQLFYNADKFLSFYNAYKEMIPDYKKYLMIPGIMPINNFMIFNRATKLAHVDIPKELIDRFPVDIRNDDDQVRNIGVNIMIEIIERIYNETNKEVNIFHFYTLNLEKSIAQIISNSSLLSQILEDSDDEDEDDEDEDEDSEVEIEVEEEEEEEQQQQHDYSYYESAIVDDPYLRVLQNTKKISHTSEEIKIALQRDSDMEEDEDIVFDNNDDDEELEYEANEKEIAPSDGHYATKTPDFKNPVVAFKRKRSRSSQSSMTSGLLLSVLNNTLKKPFKQHKKLIKEISKGTNPQLGKTILWDEFTNGRFGDSRSPAFGEMDGYGPTLKVAPHKALQYWSNPTKIENLAEIFEQYLLNSIPVLPWCDLVGLSPETGLIQEQLLELINDCQYLTTSSQPSCNGISSNDKIFGWGPLNGKVYQKAFVEFFIKKEKWDKLKQRLDNDERFGYYCGTPTHFESSLSQQDNIKKNNSIGNGNVDGSSCVVTWGVFSNSEIQQTTILEEESFKAWCEEAFQLWKEWAKIFPRDSESYKFISSCYDDFYLVEVVYHDFSDFDGLWDFLLYNDDIDVEMN</sequence>
<dbReference type="GO" id="GO:0005829">
    <property type="term" value="C:cytosol"/>
    <property type="evidence" value="ECO:0007669"/>
    <property type="project" value="TreeGrafter"/>
</dbReference>
<evidence type="ECO:0000256" key="1">
    <source>
        <dbReference type="ARBA" id="ARBA00001974"/>
    </source>
</evidence>
<comment type="cofactor">
    <cofactor evidence="1">
        <name>FAD</name>
        <dbReference type="ChEBI" id="CHEBI:57692"/>
    </cofactor>
</comment>
<dbReference type="GO" id="GO:0071949">
    <property type="term" value="F:FAD binding"/>
    <property type="evidence" value="ECO:0007669"/>
    <property type="project" value="TreeGrafter"/>
</dbReference>
<dbReference type="Gene3D" id="3.20.20.220">
    <property type="match status" value="1"/>
</dbReference>
<comment type="pathway">
    <text evidence="2 7">One-carbon metabolism; tetrahydrofolate interconversion.</text>
</comment>
<comment type="similarity">
    <text evidence="3">Belongs to the methylenetetrahydrofolate reductase family.</text>
</comment>